<evidence type="ECO:0000256" key="5">
    <source>
        <dbReference type="PROSITE-ProRule" id="PRU00042"/>
    </source>
</evidence>
<accession>A0A6P9ABX6</accession>
<evidence type="ECO:0000256" key="3">
    <source>
        <dbReference type="ARBA" id="ARBA00022771"/>
    </source>
</evidence>
<dbReference type="Proteomes" id="UP000515158">
    <property type="component" value="Unplaced"/>
</dbReference>
<evidence type="ECO:0000259" key="6">
    <source>
        <dbReference type="PROSITE" id="PS50157"/>
    </source>
</evidence>
<dbReference type="RefSeq" id="XP_034255633.1">
    <property type="nucleotide sequence ID" value="XM_034399742.1"/>
</dbReference>
<organism evidence="8">
    <name type="scientific">Thrips palmi</name>
    <name type="common">Melon thrips</name>
    <dbReference type="NCBI Taxonomy" id="161013"/>
    <lineage>
        <taxon>Eukaryota</taxon>
        <taxon>Metazoa</taxon>
        <taxon>Ecdysozoa</taxon>
        <taxon>Arthropoda</taxon>
        <taxon>Hexapoda</taxon>
        <taxon>Insecta</taxon>
        <taxon>Pterygota</taxon>
        <taxon>Neoptera</taxon>
        <taxon>Paraneoptera</taxon>
        <taxon>Thysanoptera</taxon>
        <taxon>Terebrantia</taxon>
        <taxon>Thripoidea</taxon>
        <taxon>Thripidae</taxon>
        <taxon>Thrips</taxon>
    </lineage>
</organism>
<dbReference type="GeneID" id="117653812"/>
<dbReference type="Gene3D" id="3.30.160.60">
    <property type="entry name" value="Classic Zinc Finger"/>
    <property type="match status" value="7"/>
</dbReference>
<feature type="domain" description="C2H2-type" evidence="6">
    <location>
        <begin position="232"/>
        <end position="259"/>
    </location>
</feature>
<evidence type="ECO:0000256" key="4">
    <source>
        <dbReference type="ARBA" id="ARBA00022833"/>
    </source>
</evidence>
<feature type="domain" description="C2H2-type" evidence="6">
    <location>
        <begin position="91"/>
        <end position="118"/>
    </location>
</feature>
<feature type="domain" description="C2H2-type" evidence="6">
    <location>
        <begin position="176"/>
        <end position="203"/>
    </location>
</feature>
<dbReference type="GO" id="GO:0000981">
    <property type="term" value="F:DNA-binding transcription factor activity, RNA polymerase II-specific"/>
    <property type="evidence" value="ECO:0007669"/>
    <property type="project" value="TreeGrafter"/>
</dbReference>
<keyword evidence="1" id="KW-0479">Metal-binding</keyword>
<feature type="domain" description="C2H2-type" evidence="6">
    <location>
        <begin position="204"/>
        <end position="231"/>
    </location>
</feature>
<dbReference type="GO" id="GO:0000977">
    <property type="term" value="F:RNA polymerase II transcription regulatory region sequence-specific DNA binding"/>
    <property type="evidence" value="ECO:0007669"/>
    <property type="project" value="TreeGrafter"/>
</dbReference>
<dbReference type="PANTHER" id="PTHR24409:SF295">
    <property type="entry name" value="AZ2-RELATED"/>
    <property type="match status" value="1"/>
</dbReference>
<dbReference type="GO" id="GO:0005634">
    <property type="term" value="C:nucleus"/>
    <property type="evidence" value="ECO:0007669"/>
    <property type="project" value="TreeGrafter"/>
</dbReference>
<feature type="domain" description="C2H2-type" evidence="6">
    <location>
        <begin position="260"/>
        <end position="288"/>
    </location>
</feature>
<dbReference type="OrthoDB" id="6077919at2759"/>
<dbReference type="KEGG" id="tpal:117653812"/>
<evidence type="ECO:0000256" key="1">
    <source>
        <dbReference type="ARBA" id="ARBA00022723"/>
    </source>
</evidence>
<dbReference type="InParanoid" id="A0A6P9ABX6"/>
<sequence length="398" mass="45168">MNVQHFNFVTCSTGECNDYPKEITVRIDGESQPILIIPFEEEPEPEPGPVIADYVNVRIQVEPENLSIKTEDVVRRKDVKIRATKSKERTFVCDLCSKAFATRQHLERHNNLHSKKTLYPCEECDKVLLDRSYLLRHMKIHIGVRRFKCRTCEKAFLTPSSLRRHETLHNPDLRSHVCSQCGKRFPDNSSLQKHSHLHTGVKKHVCPVCGHGFSHLGDYNIHMKCHDPVKEYQCDDCGRRFARHNNMVRHRAVHSGEGSHSCDTCNVSFQHAGTLTRHILSCHPEKAKVKKSVVHPPSVAPEVLAEEDVDGDLDMLDSKIEVDRINSKENEETGLSQQITLIRSSPSSFQIFRLNDVGVLERIAENVSVEVLCSGEQNSSDTIQVNDSNEADTVLLEA</sequence>
<dbReference type="SUPFAM" id="SSF57667">
    <property type="entry name" value="beta-beta-alpha zinc fingers"/>
    <property type="match status" value="4"/>
</dbReference>
<feature type="domain" description="C2H2-type" evidence="6">
    <location>
        <begin position="119"/>
        <end position="146"/>
    </location>
</feature>
<gene>
    <name evidence="8" type="primary">LOC117653812</name>
</gene>
<protein>
    <submittedName>
        <fullName evidence="8">Zinc finger protein OZF-like</fullName>
    </submittedName>
</protein>
<dbReference type="FunFam" id="3.30.160.60:FF:000446">
    <property type="entry name" value="Zinc finger protein"/>
    <property type="match status" value="2"/>
</dbReference>
<dbReference type="PANTHER" id="PTHR24409">
    <property type="entry name" value="ZINC FINGER PROTEIN 142"/>
    <property type="match status" value="1"/>
</dbReference>
<dbReference type="AlphaFoldDB" id="A0A6P9ABX6"/>
<dbReference type="GO" id="GO:0008270">
    <property type="term" value="F:zinc ion binding"/>
    <property type="evidence" value="ECO:0007669"/>
    <property type="project" value="UniProtKB-KW"/>
</dbReference>
<keyword evidence="3 5" id="KW-0863">Zinc-finger</keyword>
<evidence type="ECO:0000256" key="2">
    <source>
        <dbReference type="ARBA" id="ARBA00022737"/>
    </source>
</evidence>
<dbReference type="PROSITE" id="PS50157">
    <property type="entry name" value="ZINC_FINGER_C2H2_2"/>
    <property type="match status" value="7"/>
</dbReference>
<dbReference type="PROSITE" id="PS00028">
    <property type="entry name" value="ZINC_FINGER_C2H2_1"/>
    <property type="match status" value="6"/>
</dbReference>
<feature type="domain" description="C2H2-type" evidence="6">
    <location>
        <begin position="147"/>
        <end position="174"/>
    </location>
</feature>
<keyword evidence="2" id="KW-0677">Repeat</keyword>
<name>A0A6P9ABX6_THRPL</name>
<dbReference type="InterPro" id="IPR036236">
    <property type="entry name" value="Znf_C2H2_sf"/>
</dbReference>
<dbReference type="InterPro" id="IPR013087">
    <property type="entry name" value="Znf_C2H2_type"/>
</dbReference>
<dbReference type="FunFam" id="3.30.160.60:FF:000100">
    <property type="entry name" value="Zinc finger 45-like"/>
    <property type="match status" value="1"/>
</dbReference>
<keyword evidence="7" id="KW-1185">Reference proteome</keyword>
<keyword evidence="4" id="KW-0862">Zinc</keyword>
<dbReference type="SMART" id="SM00355">
    <property type="entry name" value="ZnF_C2H2"/>
    <property type="match status" value="7"/>
</dbReference>
<proteinExistence type="predicted"/>
<evidence type="ECO:0000313" key="8">
    <source>
        <dbReference type="RefSeq" id="XP_034255633.1"/>
    </source>
</evidence>
<reference evidence="8" key="1">
    <citation type="submission" date="2025-08" db="UniProtKB">
        <authorList>
            <consortium name="RefSeq"/>
        </authorList>
    </citation>
    <scope>IDENTIFICATION</scope>
    <source>
        <tissue evidence="8">Total insect</tissue>
    </source>
</reference>
<dbReference type="Pfam" id="PF00096">
    <property type="entry name" value="zf-C2H2"/>
    <property type="match status" value="4"/>
</dbReference>
<evidence type="ECO:0000313" key="7">
    <source>
        <dbReference type="Proteomes" id="UP000515158"/>
    </source>
</evidence>